<feature type="chain" id="PRO_5046904408" description="beta-galactosidase" evidence="7">
    <location>
        <begin position="20"/>
        <end position="938"/>
    </location>
</feature>
<dbReference type="RefSeq" id="WP_311705587.1">
    <property type="nucleotide sequence ID" value="NZ_JAVREL010000010.1"/>
</dbReference>
<dbReference type="Pfam" id="PF00703">
    <property type="entry name" value="Glyco_hydro_2"/>
    <property type="match status" value="1"/>
</dbReference>
<dbReference type="Pfam" id="PF02836">
    <property type="entry name" value="Glyco_hydro_2_C"/>
    <property type="match status" value="1"/>
</dbReference>
<dbReference type="InterPro" id="IPR011013">
    <property type="entry name" value="Gal_mutarotase_sf_dom"/>
</dbReference>
<gene>
    <name evidence="11" type="ORF">RM590_17780</name>
</gene>
<protein>
    <recommendedName>
        <fullName evidence="3">beta-galactosidase</fullName>
        <ecNumber evidence="3">3.2.1.23</ecNumber>
    </recommendedName>
    <alternativeName>
        <fullName evidence="6">Lactase</fullName>
    </alternativeName>
</protein>
<dbReference type="InterPro" id="IPR006102">
    <property type="entry name" value="Ig-like_GH2"/>
</dbReference>
<dbReference type="Pfam" id="PF02929">
    <property type="entry name" value="Bgal_small_N"/>
    <property type="match status" value="1"/>
</dbReference>
<dbReference type="InterPro" id="IPR008979">
    <property type="entry name" value="Galactose-bd-like_sf"/>
</dbReference>
<dbReference type="InterPro" id="IPR050347">
    <property type="entry name" value="Bact_Beta-galactosidase"/>
</dbReference>
<feature type="signal peptide" evidence="7">
    <location>
        <begin position="1"/>
        <end position="19"/>
    </location>
</feature>
<evidence type="ECO:0000256" key="4">
    <source>
        <dbReference type="ARBA" id="ARBA00022801"/>
    </source>
</evidence>
<evidence type="ECO:0000256" key="1">
    <source>
        <dbReference type="ARBA" id="ARBA00001412"/>
    </source>
</evidence>
<dbReference type="EC" id="3.2.1.23" evidence="3"/>
<dbReference type="Gene3D" id="2.60.120.260">
    <property type="entry name" value="Galactose-binding domain-like"/>
    <property type="match status" value="1"/>
</dbReference>
<dbReference type="Gene3D" id="2.60.40.10">
    <property type="entry name" value="Immunoglobulins"/>
    <property type="match status" value="1"/>
</dbReference>
<evidence type="ECO:0000313" key="12">
    <source>
        <dbReference type="Proteomes" id="UP001183246"/>
    </source>
</evidence>
<dbReference type="Gene3D" id="3.20.20.80">
    <property type="entry name" value="Glycosidases"/>
    <property type="match status" value="1"/>
</dbReference>
<evidence type="ECO:0000259" key="9">
    <source>
        <dbReference type="Pfam" id="PF02836"/>
    </source>
</evidence>
<dbReference type="PANTHER" id="PTHR46323:SF2">
    <property type="entry name" value="BETA-GALACTOSIDASE"/>
    <property type="match status" value="1"/>
</dbReference>
<dbReference type="SUPFAM" id="SSF51445">
    <property type="entry name" value="(Trans)glycosidases"/>
    <property type="match status" value="1"/>
</dbReference>
<evidence type="ECO:0000259" key="10">
    <source>
        <dbReference type="Pfam" id="PF02929"/>
    </source>
</evidence>
<comment type="catalytic activity">
    <reaction evidence="1">
        <text>Hydrolysis of terminal non-reducing beta-D-galactose residues in beta-D-galactosides.</text>
        <dbReference type="EC" id="3.2.1.23"/>
    </reaction>
</comment>
<feature type="domain" description="Glycoside hydrolase family 2 catalytic" evidence="9">
    <location>
        <begin position="309"/>
        <end position="424"/>
    </location>
</feature>
<dbReference type="GO" id="GO:0016787">
    <property type="term" value="F:hydrolase activity"/>
    <property type="evidence" value="ECO:0007669"/>
    <property type="project" value="UniProtKB-KW"/>
</dbReference>
<dbReference type="InterPro" id="IPR006101">
    <property type="entry name" value="Glyco_hydro_2"/>
</dbReference>
<evidence type="ECO:0000256" key="6">
    <source>
        <dbReference type="ARBA" id="ARBA00032230"/>
    </source>
</evidence>
<evidence type="ECO:0000259" key="8">
    <source>
        <dbReference type="Pfam" id="PF00703"/>
    </source>
</evidence>
<proteinExistence type="inferred from homology"/>
<evidence type="ECO:0000256" key="3">
    <source>
        <dbReference type="ARBA" id="ARBA00012756"/>
    </source>
</evidence>
<dbReference type="InterPro" id="IPR006103">
    <property type="entry name" value="Glyco_hydro_2_cat"/>
</dbReference>
<dbReference type="SUPFAM" id="SSF49303">
    <property type="entry name" value="beta-Galactosidase/glucuronidase domain"/>
    <property type="match status" value="1"/>
</dbReference>
<reference evidence="12" key="1">
    <citation type="submission" date="2023-07" db="EMBL/GenBank/DDBJ databases">
        <title>30 novel species of actinomycetes from the DSMZ collection.</title>
        <authorList>
            <person name="Nouioui I."/>
        </authorList>
    </citation>
    <scope>NUCLEOTIDE SEQUENCE [LARGE SCALE GENOMIC DNA]</scope>
    <source>
        <strain evidence="12">DSM 44938</strain>
    </source>
</reference>
<dbReference type="SUPFAM" id="SSF49785">
    <property type="entry name" value="Galactose-binding domain-like"/>
    <property type="match status" value="1"/>
</dbReference>
<dbReference type="InterPro" id="IPR006311">
    <property type="entry name" value="TAT_signal"/>
</dbReference>
<evidence type="ECO:0000256" key="7">
    <source>
        <dbReference type="SAM" id="SignalP"/>
    </source>
</evidence>
<dbReference type="Gene3D" id="2.70.98.10">
    <property type="match status" value="1"/>
</dbReference>
<dbReference type="Proteomes" id="UP001183246">
    <property type="component" value="Unassembled WGS sequence"/>
</dbReference>
<dbReference type="InterPro" id="IPR004199">
    <property type="entry name" value="B-gal_small/dom_5"/>
</dbReference>
<dbReference type="PRINTS" id="PR00132">
    <property type="entry name" value="GLHYDRLASE2"/>
</dbReference>
<feature type="domain" description="Beta galactosidase small chain/" evidence="10">
    <location>
        <begin position="759"/>
        <end position="858"/>
    </location>
</feature>
<name>A0ABU2MS55_9ACTN</name>
<feature type="domain" description="Glycoside hydrolase family 2 immunoglobulin-like beta-sandwich" evidence="8">
    <location>
        <begin position="232"/>
        <end position="301"/>
    </location>
</feature>
<dbReference type="InterPro" id="IPR036156">
    <property type="entry name" value="Beta-gal/glucu_dom_sf"/>
</dbReference>
<dbReference type="InterPro" id="IPR013783">
    <property type="entry name" value="Ig-like_fold"/>
</dbReference>
<comment type="caution">
    <text evidence="11">The sequence shown here is derived from an EMBL/GenBank/DDBJ whole genome shotgun (WGS) entry which is preliminary data.</text>
</comment>
<keyword evidence="4 11" id="KW-0378">Hydrolase</keyword>
<dbReference type="InterPro" id="IPR014718">
    <property type="entry name" value="GH-type_carb-bd"/>
</dbReference>
<evidence type="ECO:0000256" key="2">
    <source>
        <dbReference type="ARBA" id="ARBA00007401"/>
    </source>
</evidence>
<dbReference type="InterPro" id="IPR017853">
    <property type="entry name" value="GH"/>
</dbReference>
<keyword evidence="7" id="KW-0732">Signal</keyword>
<dbReference type="SUPFAM" id="SSF74650">
    <property type="entry name" value="Galactose mutarotase-like"/>
    <property type="match status" value="1"/>
</dbReference>
<accession>A0ABU2MS55</accession>
<dbReference type="EMBL" id="JAVREL010000010">
    <property type="protein sequence ID" value="MDT0344450.1"/>
    <property type="molecule type" value="Genomic_DNA"/>
</dbReference>
<sequence>MSLSRRGFLVLGATGAVVAGAPPLGVAQAAAESAAASRTQRMYLTGPDADHQVDWDFMCTSGRRRGVWGTIPTPSNWEFHGYGTYNYGWNLVPEEKGHYRHTFTPPGDWRGRRVFLVFEGAMTDTEARINGELAGPVHRGGFYRFRYEVTGKLAPGEANVLEVTVSKESADTSVNNAERLGDYWNFGGIYRPVYLESAPAQHIERIAVDARADGTLRIDAYLSGAGPADRLVAQVTDRSGRPVGMPFTVPVPTGATSVTLSTAIDAPRQWTAETPHLYRVEVALNSGGHTDHRVSEMFGFRTIEVRPHDGVYVNGVKVLLKGANRHTIWPTSGRATSARISREDILLMKEMNMNAVRMSHYPPDTHFLDLADELGLYVLDELAGWQKSYSEEAGAPLVASMVNRDVNHPSILFWCNANEGGWNTALDDDYGLYDPQQRTVLHPWANFGGINTDHYESYESTRRILQEGSDIFMPTEFLHGLYDGGHGAGLEDYWTLMGHERLSAGGFLWALLDEGVVRDDQDGSVDVAGNAAPDGILGPFREKEASFYTVKDIWSPVQLTEPERFASGLPSDFDGRIGLANHYAFTNTRRCRFAWRLLDFPTPSQGRDGHAVRDRGTASAPDIEPGQDGVLRLRLPSGWRRADALALSVTDSDDREIQNWTWIIPSATEQARRLVSTGRDRAVQGAVEGGRIVLTSGHTTVSLDAATGMLAGVRHRGTPFSFTNGPLPTTGTAELVHLTHGLDADGYAVEAEYSGVLRHVRWCLTPSGWLRLDYRYHLTGEHDFFGVGFDHPESEVSGVTWLGRGPYRVWKNRLRGVTPDVWTKTYNDTATGADGWEYPEFKGYHADVRWASLHTAAGRITMVSENENLFLRLFTPRFGPDPRYTAPPFPTGDLSFLDAIPAIGTKFDPPAALGPSGGPNTAAGDYSRTLFFAFTRTV</sequence>
<keyword evidence="12" id="KW-1185">Reference proteome</keyword>
<dbReference type="PROSITE" id="PS51318">
    <property type="entry name" value="TAT"/>
    <property type="match status" value="1"/>
</dbReference>
<keyword evidence="5" id="KW-0326">Glycosidase</keyword>
<comment type="similarity">
    <text evidence="2">Belongs to the glycosyl hydrolase 2 family.</text>
</comment>
<evidence type="ECO:0000256" key="5">
    <source>
        <dbReference type="ARBA" id="ARBA00023295"/>
    </source>
</evidence>
<evidence type="ECO:0000313" key="11">
    <source>
        <dbReference type="EMBL" id="MDT0344450.1"/>
    </source>
</evidence>
<dbReference type="PANTHER" id="PTHR46323">
    <property type="entry name" value="BETA-GALACTOSIDASE"/>
    <property type="match status" value="1"/>
</dbReference>
<organism evidence="11 12">
    <name type="scientific">Streptomyces litchfieldiae</name>
    <dbReference type="NCBI Taxonomy" id="3075543"/>
    <lineage>
        <taxon>Bacteria</taxon>
        <taxon>Bacillati</taxon>
        <taxon>Actinomycetota</taxon>
        <taxon>Actinomycetes</taxon>
        <taxon>Kitasatosporales</taxon>
        <taxon>Streptomycetaceae</taxon>
        <taxon>Streptomyces</taxon>
    </lineage>
</organism>